<dbReference type="AlphaFoldDB" id="X1GU17"/>
<comment type="caution">
    <text evidence="1">The sequence shown here is derived from an EMBL/GenBank/DDBJ whole genome shotgun (WGS) entry which is preliminary data.</text>
</comment>
<name>X1GU17_9ZZZZ</name>
<organism evidence="1">
    <name type="scientific">marine sediment metagenome</name>
    <dbReference type="NCBI Taxonomy" id="412755"/>
    <lineage>
        <taxon>unclassified sequences</taxon>
        <taxon>metagenomes</taxon>
        <taxon>ecological metagenomes</taxon>
    </lineage>
</organism>
<gene>
    <name evidence="1" type="ORF">S03H2_24232</name>
</gene>
<evidence type="ECO:0000313" key="1">
    <source>
        <dbReference type="EMBL" id="GAH36473.1"/>
    </source>
</evidence>
<protein>
    <submittedName>
        <fullName evidence="1">Uncharacterized protein</fullName>
    </submittedName>
</protein>
<sequence>MFAVFVRENGTGAQIHTFSIKPDGTINKSWEHSVQVEAAAIGALHMMEMGQGYFVLAYNMVTPN</sequence>
<dbReference type="EMBL" id="BARU01013405">
    <property type="protein sequence ID" value="GAH36473.1"/>
    <property type="molecule type" value="Genomic_DNA"/>
</dbReference>
<accession>X1GU17</accession>
<proteinExistence type="predicted"/>
<reference evidence="1" key="1">
    <citation type="journal article" date="2014" name="Front. Microbiol.">
        <title>High frequency of phylogenetically diverse reductive dehalogenase-homologous genes in deep subseafloor sedimentary metagenomes.</title>
        <authorList>
            <person name="Kawai M."/>
            <person name="Futagami T."/>
            <person name="Toyoda A."/>
            <person name="Takaki Y."/>
            <person name="Nishi S."/>
            <person name="Hori S."/>
            <person name="Arai W."/>
            <person name="Tsubouchi T."/>
            <person name="Morono Y."/>
            <person name="Uchiyama I."/>
            <person name="Ito T."/>
            <person name="Fujiyama A."/>
            <person name="Inagaki F."/>
            <person name="Takami H."/>
        </authorList>
    </citation>
    <scope>NUCLEOTIDE SEQUENCE</scope>
    <source>
        <strain evidence="1">Expedition CK06-06</strain>
    </source>
</reference>